<evidence type="ECO:0000313" key="1">
    <source>
        <dbReference type="EMBL" id="PZO77079.1"/>
    </source>
</evidence>
<name>A0A2W4ZAX7_9SPHN</name>
<sequence length="150" mass="15240">MSSTTAAGSKLAISAGVPTAQTAAAYKILAYTTVGGVETIGGFGASTEVVTFQPLDGPTEKYKGPTNYGQLSPTMKVDDADAGQALIQTAAAPTFLDLVALRVTKPDGSLRYFQGRVFGFPETIGAANSIITAAPAIEINTAVIKDAAPA</sequence>
<evidence type="ECO:0000313" key="2">
    <source>
        <dbReference type="Proteomes" id="UP000249555"/>
    </source>
</evidence>
<dbReference type="Proteomes" id="UP000249555">
    <property type="component" value="Unassembled WGS sequence"/>
</dbReference>
<accession>A0A2W4ZAX7</accession>
<gene>
    <name evidence="1" type="ORF">DI640_01475</name>
</gene>
<protein>
    <recommendedName>
        <fullName evidence="3">Phage tail protein</fullName>
    </recommendedName>
</protein>
<dbReference type="EMBL" id="QFMX01000001">
    <property type="protein sequence ID" value="PZO77079.1"/>
    <property type="molecule type" value="Genomic_DNA"/>
</dbReference>
<dbReference type="Gene3D" id="4.10.410.40">
    <property type="match status" value="1"/>
</dbReference>
<evidence type="ECO:0008006" key="3">
    <source>
        <dbReference type="Google" id="ProtNLM"/>
    </source>
</evidence>
<comment type="caution">
    <text evidence="1">The sequence shown here is derived from an EMBL/GenBank/DDBJ whole genome shotgun (WGS) entry which is preliminary data.</text>
</comment>
<organism evidence="1 2">
    <name type="scientific">Sphingomonas taxi</name>
    <dbReference type="NCBI Taxonomy" id="1549858"/>
    <lineage>
        <taxon>Bacteria</taxon>
        <taxon>Pseudomonadati</taxon>
        <taxon>Pseudomonadota</taxon>
        <taxon>Alphaproteobacteria</taxon>
        <taxon>Sphingomonadales</taxon>
        <taxon>Sphingomonadaceae</taxon>
        <taxon>Sphingomonas</taxon>
    </lineage>
</organism>
<reference evidence="1 2" key="1">
    <citation type="submission" date="2017-08" db="EMBL/GenBank/DDBJ databases">
        <title>Infants hospitalized years apart are colonized by the same room-sourced microbial strains.</title>
        <authorList>
            <person name="Brooks B."/>
            <person name="Olm M.R."/>
            <person name="Firek B.A."/>
            <person name="Baker R."/>
            <person name="Thomas B.C."/>
            <person name="Morowitz M.J."/>
            <person name="Banfield J.F."/>
        </authorList>
    </citation>
    <scope>NUCLEOTIDE SEQUENCE [LARGE SCALE GENOMIC DNA]</scope>
    <source>
        <strain evidence="1">S2_018_000_R3_119</strain>
    </source>
</reference>
<proteinExistence type="predicted"/>
<dbReference type="AlphaFoldDB" id="A0A2W4ZAX7"/>